<proteinExistence type="predicted"/>
<reference evidence="1 2" key="1">
    <citation type="journal article" date="2015" name="Genome Announc.">
        <title>Draft Genome Sequence of Cyanobacterium Hassallia byssoidea Strain VB512170, Isolated from Monuments in India.</title>
        <authorList>
            <person name="Singh D."/>
            <person name="Chandrababunaidu M.M."/>
            <person name="Panda A."/>
            <person name="Sen D."/>
            <person name="Bhattacharyya S."/>
            <person name="Adhikary S.P."/>
            <person name="Tripathy S."/>
        </authorList>
    </citation>
    <scope>NUCLEOTIDE SEQUENCE [LARGE SCALE GENOMIC DNA]</scope>
    <source>
        <strain evidence="1 2">VB512170</strain>
    </source>
</reference>
<dbReference type="RefSeq" id="WP_039754430.1">
    <property type="nucleotide sequence ID" value="NZ_JTCM02000133.1"/>
</dbReference>
<gene>
    <name evidence="1" type="ORF">PI95_030875</name>
</gene>
<evidence type="ECO:0000313" key="2">
    <source>
        <dbReference type="Proteomes" id="UP000031549"/>
    </source>
</evidence>
<sequence length="308" mass="34380">MLKVTLSGDRIHIGERFSVSFQRTLRIPNDGIYPLPPGLGAFPIQRVADYLDRVPPHWREQGGYFIPMYQREALWLGFDGASFKPNAVKIAIGKINAISGEALDETLHTDPQNYIVCPDQPWLDGINAGDDFIRQFVAMPLGQGYTVEAQVTGTEEFGGIQILVYEPKPGRFPDQPPQTRGFSSFEIDAPPAAPMEMGLGAGGKMQQKIYPDSYGLDVWDTENYGSVFVHIVNSEQYRELTNLEPPPTPITAQVYAQYKLPWFALYDEAQGDLPAADKLSKIKPIQDQDNHSVDIAESQIEKLHHPHA</sequence>
<dbReference type="AlphaFoldDB" id="A0A846HHE7"/>
<organism evidence="1 2">
    <name type="scientific">Hassallia byssoidea VB512170</name>
    <dbReference type="NCBI Taxonomy" id="1304833"/>
    <lineage>
        <taxon>Bacteria</taxon>
        <taxon>Bacillati</taxon>
        <taxon>Cyanobacteriota</taxon>
        <taxon>Cyanophyceae</taxon>
        <taxon>Nostocales</taxon>
        <taxon>Tolypothrichaceae</taxon>
        <taxon>Hassallia</taxon>
    </lineage>
</organism>
<name>A0A846HHE7_9CYAN</name>
<evidence type="ECO:0000313" key="1">
    <source>
        <dbReference type="EMBL" id="NEU76796.1"/>
    </source>
</evidence>
<protein>
    <recommendedName>
        <fullName evidence="3">Integral membrane protein</fullName>
    </recommendedName>
</protein>
<accession>A0A846HHE7</accession>
<comment type="caution">
    <text evidence="1">The sequence shown here is derived from an EMBL/GenBank/DDBJ whole genome shotgun (WGS) entry which is preliminary data.</text>
</comment>
<evidence type="ECO:0008006" key="3">
    <source>
        <dbReference type="Google" id="ProtNLM"/>
    </source>
</evidence>
<dbReference type="Proteomes" id="UP000031549">
    <property type="component" value="Unassembled WGS sequence"/>
</dbReference>
<keyword evidence="2" id="KW-1185">Reference proteome</keyword>
<dbReference type="EMBL" id="JTCM02000133">
    <property type="protein sequence ID" value="NEU76796.1"/>
    <property type="molecule type" value="Genomic_DNA"/>
</dbReference>